<gene>
    <name evidence="1" type="ORF">HNR30_003660</name>
</gene>
<sequence>MTQPLEWQLGDQSRMIDLRPSAGGERAGTPAVPCPVFLARERDPEVDALQAGLWRLGIPSLRAGLDTPLLVDADGLLFDGVRPTVLWVRHLSPRAAPEHPVSAVRRYRNDAWRALLSQLDAVAAAPVLGTGPGLLRQLAVARDLGIRVPETVVTTRPGTDVVRLRTSRVVAKALDSHAVEAAPGLLAGAFAQIVPRDEVLGWTCQAPLVLQEYVSHDCELRVYHLRGEIHAFRVVKGMPESLWLDEDAVQVIACPVPEPVVNATRRLAEALGLGYAAFDFLIRQGEPVFLEANVTGDWRWFERRADTRALTRGAVKMIARLHRAGGGTRQRPLSFLAL</sequence>
<name>A0A7W0CJN2_9ACTN</name>
<proteinExistence type="predicted"/>
<accession>A0A7W0CJN2</accession>
<dbReference type="Gene3D" id="3.30.470.20">
    <property type="entry name" value="ATP-grasp fold, B domain"/>
    <property type="match status" value="1"/>
</dbReference>
<dbReference type="RefSeq" id="WP_181611015.1">
    <property type="nucleotide sequence ID" value="NZ_BAABAM010000002.1"/>
</dbReference>
<dbReference type="SUPFAM" id="SSF56059">
    <property type="entry name" value="Glutathione synthetase ATP-binding domain-like"/>
    <property type="match status" value="1"/>
</dbReference>
<protein>
    <recommendedName>
        <fullName evidence="3">ATP-grasp domain-containing protein</fullName>
    </recommendedName>
</protein>
<organism evidence="1 2">
    <name type="scientific">Nonomuraea soli</name>
    <dbReference type="NCBI Taxonomy" id="1032476"/>
    <lineage>
        <taxon>Bacteria</taxon>
        <taxon>Bacillati</taxon>
        <taxon>Actinomycetota</taxon>
        <taxon>Actinomycetes</taxon>
        <taxon>Streptosporangiales</taxon>
        <taxon>Streptosporangiaceae</taxon>
        <taxon>Nonomuraea</taxon>
    </lineage>
</organism>
<evidence type="ECO:0008006" key="3">
    <source>
        <dbReference type="Google" id="ProtNLM"/>
    </source>
</evidence>
<keyword evidence="2" id="KW-1185">Reference proteome</keyword>
<reference evidence="1 2" key="1">
    <citation type="submission" date="2020-07" db="EMBL/GenBank/DDBJ databases">
        <title>Genomic Encyclopedia of Type Strains, Phase IV (KMG-IV): sequencing the most valuable type-strain genomes for metagenomic binning, comparative biology and taxonomic classification.</title>
        <authorList>
            <person name="Goeker M."/>
        </authorList>
    </citation>
    <scope>NUCLEOTIDE SEQUENCE [LARGE SCALE GENOMIC DNA]</scope>
    <source>
        <strain evidence="1 2">DSM 45533</strain>
    </source>
</reference>
<evidence type="ECO:0000313" key="2">
    <source>
        <dbReference type="Proteomes" id="UP000530928"/>
    </source>
</evidence>
<dbReference type="EMBL" id="JACDUR010000003">
    <property type="protein sequence ID" value="MBA2892319.1"/>
    <property type="molecule type" value="Genomic_DNA"/>
</dbReference>
<dbReference type="Proteomes" id="UP000530928">
    <property type="component" value="Unassembled WGS sequence"/>
</dbReference>
<dbReference type="AlphaFoldDB" id="A0A7W0CJN2"/>
<evidence type="ECO:0000313" key="1">
    <source>
        <dbReference type="EMBL" id="MBA2892319.1"/>
    </source>
</evidence>
<comment type="caution">
    <text evidence="1">The sequence shown here is derived from an EMBL/GenBank/DDBJ whole genome shotgun (WGS) entry which is preliminary data.</text>
</comment>